<dbReference type="PANTHER" id="PTHR46580">
    <property type="entry name" value="SENSOR KINASE-RELATED"/>
    <property type="match status" value="1"/>
</dbReference>
<evidence type="ECO:0000313" key="4">
    <source>
        <dbReference type="Proteomes" id="UP001595912"/>
    </source>
</evidence>
<evidence type="ECO:0000313" key="3">
    <source>
        <dbReference type="EMBL" id="MFC5004671.1"/>
    </source>
</evidence>
<comment type="caution">
    <text evidence="3">The sequence shown here is derived from an EMBL/GenBank/DDBJ whole genome shotgun (WGS) entry which is preliminary data.</text>
</comment>
<sequence>MSRSNSLRILRSVVHVAENPHCNFIERCTAMHKVIRRGFAGLLTSAIAFTGLSLISAPAHAAFTSTIGGDITRSEVMQRAQYWLDHQPGSYSQSSFSPDPIGSRNYRRDCSGYVDMSWHAAGDYTTYNLSSITTAISRADLKPGDALNDAQHHVILFKQWSNSAHTNFDYYSFGSTPVKLIRNASISSGTWDGHPNSAYEARRYVHIKDDVVAPPPVVYDQSPGEADVNGDGKSDLVAQNDTSTWVMLSNGTSFNAPVQWSSVAFFGEVANHAGDVNGDGKADLIAQNQTDTWVMLSTGSSFSAPVRFSNVAFFGGVANHVGDVNGDGKADLVGQNETDTWVMLSTGSSFSAPVQFSNVAFVGSVANHIGDVNGDGKADLVAQNAAGAWVMLSGGASFGAPTQFSAPAFQGGIANHIEDINGDGKADLVAQNDSSVWVMLSSGTAFGAPAQWATGAFYGTVANHIGDITGDGKADLVAQNETDVWVRTSTASAFNSSAKWSNVNFFGQAANIG</sequence>
<organism evidence="3 4">
    <name type="scientific">Dactylosporangium cerinum</name>
    <dbReference type="NCBI Taxonomy" id="1434730"/>
    <lineage>
        <taxon>Bacteria</taxon>
        <taxon>Bacillati</taxon>
        <taxon>Actinomycetota</taxon>
        <taxon>Actinomycetes</taxon>
        <taxon>Micromonosporales</taxon>
        <taxon>Micromonosporaceae</taxon>
        <taxon>Dactylosporangium</taxon>
    </lineage>
</organism>
<reference evidence="4" key="1">
    <citation type="journal article" date="2019" name="Int. J. Syst. Evol. Microbiol.">
        <title>The Global Catalogue of Microorganisms (GCM) 10K type strain sequencing project: providing services to taxonomists for standard genome sequencing and annotation.</title>
        <authorList>
            <consortium name="The Broad Institute Genomics Platform"/>
            <consortium name="The Broad Institute Genome Sequencing Center for Infectious Disease"/>
            <person name="Wu L."/>
            <person name="Ma J."/>
        </authorList>
    </citation>
    <scope>NUCLEOTIDE SEQUENCE [LARGE SCALE GENOMIC DNA]</scope>
    <source>
        <strain evidence="4">CGMCC 4.7152</strain>
    </source>
</reference>
<dbReference type="Pfam" id="PF13517">
    <property type="entry name" value="FG-GAP_3"/>
    <property type="match status" value="3"/>
</dbReference>
<keyword evidence="2" id="KW-0472">Membrane</keyword>
<dbReference type="Gene3D" id="3.90.1720.10">
    <property type="entry name" value="endopeptidase domain like (from Nostoc punctiforme)"/>
    <property type="match status" value="1"/>
</dbReference>
<dbReference type="InterPro" id="IPR028994">
    <property type="entry name" value="Integrin_alpha_N"/>
</dbReference>
<evidence type="ECO:0000256" key="1">
    <source>
        <dbReference type="ARBA" id="ARBA00022729"/>
    </source>
</evidence>
<name>A0ABV9WA86_9ACTN</name>
<dbReference type="RefSeq" id="WP_380124784.1">
    <property type="nucleotide sequence ID" value="NZ_JBHSIU010000066.1"/>
</dbReference>
<gene>
    <name evidence="3" type="ORF">ACFPIJ_43455</name>
</gene>
<dbReference type="SUPFAM" id="SSF69318">
    <property type="entry name" value="Integrin alpha N-terminal domain"/>
    <property type="match status" value="1"/>
</dbReference>
<keyword evidence="2" id="KW-0812">Transmembrane</keyword>
<keyword evidence="2" id="KW-1133">Transmembrane helix</keyword>
<proteinExistence type="predicted"/>
<accession>A0ABV9WA86</accession>
<protein>
    <submittedName>
        <fullName evidence="3">FG-GAP repeat domain-containing protein</fullName>
    </submittedName>
</protein>
<keyword evidence="4" id="KW-1185">Reference proteome</keyword>
<dbReference type="EMBL" id="JBHSIU010000066">
    <property type="protein sequence ID" value="MFC5004671.1"/>
    <property type="molecule type" value="Genomic_DNA"/>
</dbReference>
<dbReference type="Proteomes" id="UP001595912">
    <property type="component" value="Unassembled WGS sequence"/>
</dbReference>
<dbReference type="InterPro" id="IPR013517">
    <property type="entry name" value="FG-GAP"/>
</dbReference>
<feature type="transmembrane region" description="Helical" evidence="2">
    <location>
        <begin position="39"/>
        <end position="63"/>
    </location>
</feature>
<keyword evidence="1" id="KW-0732">Signal</keyword>
<dbReference type="Gene3D" id="2.130.10.130">
    <property type="entry name" value="Integrin alpha, N-terminal"/>
    <property type="match status" value="2"/>
</dbReference>
<evidence type="ECO:0000256" key="2">
    <source>
        <dbReference type="SAM" id="Phobius"/>
    </source>
</evidence>